<evidence type="ECO:0000259" key="2">
    <source>
        <dbReference type="Pfam" id="PF21258"/>
    </source>
</evidence>
<evidence type="ECO:0000313" key="3">
    <source>
        <dbReference type="EMBL" id="VBB04926.1"/>
    </source>
</evidence>
<feature type="domain" description="Right handed beta helix" evidence="1">
    <location>
        <begin position="253"/>
        <end position="435"/>
    </location>
</feature>
<dbReference type="GO" id="GO:0016829">
    <property type="term" value="F:lyase activity"/>
    <property type="evidence" value="ECO:0007669"/>
    <property type="project" value="UniProtKB-KW"/>
</dbReference>
<name>A0A498QXP9_9FIRM</name>
<dbReference type="SUPFAM" id="SSF51126">
    <property type="entry name" value="Pectin lyase-like"/>
    <property type="match status" value="1"/>
</dbReference>
<sequence length="708" mass="78742">MTDYKVRQGITVLVFVFSLLLFFTGNAEVCGVQTISGRTITVKQDGTGGYTSIQAAVYAAHPGDTVVVYGGTYRETVVFPHGGKDAKSRITLKAAHDEKPIITGSNIVQPKEWRPDSGNVYTLVKDNTYFGDFNPFAEKWMAKGSQYSDFFTCGCVYINGNVLSQVFKKADVYTTSNSWYADVSGGKTTIWANFNGLDPTNIANSTEINVRKQCITAAWNQGYITIDGMTVIHGCGPKTIDFWMSTAKPMAGAISTNGGYYWIIQNCEAYQNRGVAIDFGNGSHMQELMNGGEPKLYGHHIIRYCNVHDNGTNGMMAYRGAYTEIYGCTLADNNTLNTGLLSEAYIKDVSGGFGIYIHNNYFYSDQDWAVFPIWLDSECDGCRVSKNLFYCKGNGHGFTYLASECNSGWQLYDNNILVGVGWDIMESSHNYFVHNLWLNTPKDSSKRMWPYFYATEYGFNGTEGYDGYARAMRIMKPGTLKPITTIQNSTSRFETFSRFNKMLNNIFFDYGPYGTRSANEVRADKYNGVYAEVYLSTAPGVDPDYSGGSWKDENHKNYPIAWVEAYPGTVGKGTIYWGNECDYNVYYGGANKIDYQYATARGYEADKNSKVVAGSGNSYKVTATRNSFKLTLNVDDSASTLNAPAITGTYLGNTTAYKQLGYDFYAPGVDTDFFGHKRNSKNTVAGPFANLKARINTFELWPGIQLDK</sequence>
<dbReference type="AlphaFoldDB" id="A0A498QXP9"/>
<dbReference type="RefSeq" id="WP_165865828.1">
    <property type="nucleotide sequence ID" value="NZ_UPPP01000051.1"/>
</dbReference>
<dbReference type="Pfam" id="PF13229">
    <property type="entry name" value="Beta_helix"/>
    <property type="match status" value="1"/>
</dbReference>
<accession>A0A498QXP9</accession>
<evidence type="ECO:0000259" key="1">
    <source>
        <dbReference type="Pfam" id="PF13229"/>
    </source>
</evidence>
<dbReference type="InterPro" id="IPR012334">
    <property type="entry name" value="Pectin_lyas_fold"/>
</dbReference>
<keyword evidence="3" id="KW-0456">Lyase</keyword>
<dbReference type="Gene3D" id="2.160.20.10">
    <property type="entry name" value="Single-stranded right-handed beta-helix, Pectin lyase-like"/>
    <property type="match status" value="2"/>
</dbReference>
<dbReference type="Pfam" id="PF21258">
    <property type="entry name" value="Glyco_hydro_120_ins"/>
    <property type="match status" value="1"/>
</dbReference>
<dbReference type="InterPro" id="IPR011050">
    <property type="entry name" value="Pectin_lyase_fold/virulence"/>
</dbReference>
<reference evidence="3 4" key="1">
    <citation type="submission" date="2018-06" db="EMBL/GenBank/DDBJ databases">
        <authorList>
            <person name="Strepis N."/>
        </authorList>
    </citation>
    <scope>NUCLEOTIDE SEQUENCE [LARGE SCALE GENOMIC DNA]</scope>
    <source>
        <strain evidence="3">LUCI</strain>
    </source>
</reference>
<dbReference type="InterPro" id="IPR039448">
    <property type="entry name" value="Beta_helix"/>
</dbReference>
<organism evidence="3 4">
    <name type="scientific">Lucifera butyrica</name>
    <dbReference type="NCBI Taxonomy" id="1351585"/>
    <lineage>
        <taxon>Bacteria</taxon>
        <taxon>Bacillati</taxon>
        <taxon>Bacillota</taxon>
        <taxon>Negativicutes</taxon>
        <taxon>Veillonellales</taxon>
        <taxon>Veillonellaceae</taxon>
        <taxon>Lucifera</taxon>
    </lineage>
</organism>
<keyword evidence="4" id="KW-1185">Reference proteome</keyword>
<proteinExistence type="predicted"/>
<dbReference type="InterPro" id="IPR049169">
    <property type="entry name" value="Glyco_hydro_120_ins"/>
</dbReference>
<dbReference type="EMBL" id="UPPP01000051">
    <property type="protein sequence ID" value="VBB04926.1"/>
    <property type="molecule type" value="Genomic_DNA"/>
</dbReference>
<gene>
    <name evidence="3" type="ORF">LUCI_0132</name>
</gene>
<protein>
    <submittedName>
        <fullName evidence="3">Pectin lyase fold/virulence factor</fullName>
    </submittedName>
</protein>
<feature type="domain" description="Glycoside hydrolase 120 insertion" evidence="2">
    <location>
        <begin position="111"/>
        <end position="174"/>
    </location>
</feature>
<evidence type="ECO:0000313" key="4">
    <source>
        <dbReference type="Proteomes" id="UP000277811"/>
    </source>
</evidence>
<dbReference type="Proteomes" id="UP000277811">
    <property type="component" value="Unassembled WGS sequence"/>
</dbReference>